<feature type="region of interest" description="Disordered" evidence="1">
    <location>
        <begin position="172"/>
        <end position="258"/>
    </location>
</feature>
<organism evidence="2 3">
    <name type="scientific">Tribonema minus</name>
    <dbReference type="NCBI Taxonomy" id="303371"/>
    <lineage>
        <taxon>Eukaryota</taxon>
        <taxon>Sar</taxon>
        <taxon>Stramenopiles</taxon>
        <taxon>Ochrophyta</taxon>
        <taxon>PX clade</taxon>
        <taxon>Xanthophyceae</taxon>
        <taxon>Tribonematales</taxon>
        <taxon>Tribonemataceae</taxon>
        <taxon>Tribonema</taxon>
    </lineage>
</organism>
<dbReference type="Proteomes" id="UP000664859">
    <property type="component" value="Unassembled WGS sequence"/>
</dbReference>
<proteinExistence type="predicted"/>
<dbReference type="EMBL" id="JAFCMP010000179">
    <property type="protein sequence ID" value="KAG5183953.1"/>
    <property type="molecule type" value="Genomic_DNA"/>
</dbReference>
<accession>A0A836CG35</accession>
<keyword evidence="3" id="KW-1185">Reference proteome</keyword>
<evidence type="ECO:0000313" key="2">
    <source>
        <dbReference type="EMBL" id="KAG5183953.1"/>
    </source>
</evidence>
<evidence type="ECO:0000313" key="3">
    <source>
        <dbReference type="Proteomes" id="UP000664859"/>
    </source>
</evidence>
<name>A0A836CG35_9STRA</name>
<feature type="compositionally biased region" description="Polar residues" evidence="1">
    <location>
        <begin position="185"/>
        <end position="216"/>
    </location>
</feature>
<reference evidence="2" key="1">
    <citation type="submission" date="2021-02" db="EMBL/GenBank/DDBJ databases">
        <title>First Annotated Genome of the Yellow-green Alga Tribonema minus.</title>
        <authorList>
            <person name="Mahan K.M."/>
        </authorList>
    </citation>
    <scope>NUCLEOTIDE SEQUENCE</scope>
    <source>
        <strain evidence="2">UTEX B ZZ1240</strain>
    </source>
</reference>
<evidence type="ECO:0000256" key="1">
    <source>
        <dbReference type="SAM" id="MobiDB-lite"/>
    </source>
</evidence>
<gene>
    <name evidence="2" type="ORF">JKP88DRAFT_244825</name>
</gene>
<sequence length="832" mass="90755">MAFPSDHPNTIGAALPTERLTAEFFNFDSIAPPVLVQDLSTLFVVAQPLLFYKSSGVGNHKSNAFPGVFLPCGGYGQVSSARCSRATSMSANALSTTLAISNVLFACPAPVLQVAKYDVCTVIDLRSTPAPSVESAVAAEAHETMAEVHQHVTPARVGDEMSAAFLYARSRAGRHVRASPPPRRSTGSPQSTVMDFSSAASSSVDGAPSATSSSKDSPVAAPKSDAPSCPTATNTSGSTDSMESAPPLSLQVTGGGDASTAAPPGHFVGAVMAECAHIFGTRENLTRIACNFLNRFTIYDQLVLSALLTECTDYAEQGQVNADVVAVIFDTVKTHIAIRDGDRFTLKRRASDIKESKWSIVCADVFSSALPPLPTPAYVYSEFYDALLGEELAGIMQDGRLDMLQRKHAIASAMTLLIYPYFDAKSSEAIKMQASNEVFFAAGFTATLAYADPIVRTLANCCHPVYMLDGINVGAVVRHLVVDLVEFNIHDAVPHPHRTIRLNPSCIEALASFPEALSKIQGDVEVCLRTFQQLYMMDNARDRPYLQRLILDAAIAAGDDDTVVSTILRSDWNEGSFICWIFDIIMDCDDSFVKAVLTKIWGHMPDAVIASWISAAVHYSKHELLRWLVWVRGVRAGDDVSTCSFFEDNVMCNSFQLAIVFGDLTAAHILVRAGMVRESGILDHNIRLLDLAYMSGPDILKFVLDNICSICPDVPVSELVADMVQRGPPTRNDVGYIDDDDGMDPLAPRQFDVTVMQSILHNFNLGESKERAQVLLRMKEPVVLIQSVARRYLAHLRAMLLRMLPDNLFDSEHSRRRLTILKVNETCKRMRL</sequence>
<feature type="compositionally biased region" description="Polar residues" evidence="1">
    <location>
        <begin position="230"/>
        <end position="242"/>
    </location>
</feature>
<protein>
    <submittedName>
        <fullName evidence="2">Uncharacterized protein</fullName>
    </submittedName>
</protein>
<dbReference type="AlphaFoldDB" id="A0A836CG35"/>
<comment type="caution">
    <text evidence="2">The sequence shown here is derived from an EMBL/GenBank/DDBJ whole genome shotgun (WGS) entry which is preliminary data.</text>
</comment>